<reference evidence="2 4" key="1">
    <citation type="journal article" date="2018" name="Elife">
        <title>Discovery and characterization of a prevalent human gut bacterial enzyme sufficient for the inactivation of a family of plant toxins.</title>
        <authorList>
            <person name="Koppel N."/>
            <person name="Bisanz J.E."/>
            <person name="Pandelia M.E."/>
            <person name="Turnbaugh P.J."/>
            <person name="Balskus E.P."/>
        </authorList>
    </citation>
    <scope>NUCLEOTIDE SEQUENCE [LARGE SCALE GENOMIC DNA]</scope>
    <source>
        <strain evidence="2 4">DSM 16107</strain>
    </source>
</reference>
<comment type="caution">
    <text evidence="3">The sequence shown here is derived from an EMBL/GenBank/DDBJ whole genome shotgun (WGS) entry which is preliminary data.</text>
</comment>
<keyword evidence="1" id="KW-0472">Membrane</keyword>
<dbReference type="RefSeq" id="WP_114547442.1">
    <property type="nucleotide sequence ID" value="NZ_CALJMG010000056.1"/>
</dbReference>
<keyword evidence="4" id="KW-1185">Reference proteome</keyword>
<dbReference type="EMBL" id="QICC01000088">
    <property type="protein sequence ID" value="RNM40351.1"/>
    <property type="molecule type" value="Genomic_DNA"/>
</dbReference>
<evidence type="ECO:0000256" key="1">
    <source>
        <dbReference type="SAM" id="Phobius"/>
    </source>
</evidence>
<evidence type="ECO:0000313" key="3">
    <source>
        <dbReference type="EMBL" id="RNM40351.1"/>
    </source>
</evidence>
<name>A0A3N0ITL9_9ACTN</name>
<dbReference type="Proteomes" id="UP000253817">
    <property type="component" value="Unassembled WGS sequence"/>
</dbReference>
<evidence type="ECO:0000313" key="2">
    <source>
        <dbReference type="EMBL" id="RDB66611.1"/>
    </source>
</evidence>
<reference evidence="5" key="2">
    <citation type="submission" date="2018-05" db="EMBL/GenBank/DDBJ databases">
        <title>Genome Sequencing of selected type strains of the family Eggerthellaceae.</title>
        <authorList>
            <person name="Danylec N."/>
            <person name="Stoll D.A."/>
            <person name="Doetsch A."/>
            <person name="Huch M."/>
        </authorList>
    </citation>
    <scope>NUCLEOTIDE SEQUENCE [LARGE SCALE GENOMIC DNA]</scope>
    <source>
        <strain evidence="5">DSM 16107</strain>
    </source>
</reference>
<proteinExistence type="predicted"/>
<dbReference type="Proteomes" id="UP000270112">
    <property type="component" value="Unassembled WGS sequence"/>
</dbReference>
<evidence type="ECO:0000313" key="4">
    <source>
        <dbReference type="Proteomes" id="UP000253817"/>
    </source>
</evidence>
<reference evidence="3" key="3">
    <citation type="journal article" date="2019" name="Microbiol. Resour. Announc.">
        <title>Draft Genome Sequences of Type Strains of Gordonibacter faecihominis, Paraeggerthella hongkongensis, Parvibacter caecicola,Slackia equolifaciens, Slackia faecicanis, and Slackia isoflavoniconvertens.</title>
        <authorList>
            <person name="Danylec N."/>
            <person name="Stoll D.A."/>
            <person name="Dotsch A."/>
            <person name="Huch M."/>
        </authorList>
    </citation>
    <scope>NUCLEOTIDE SEQUENCE</scope>
    <source>
        <strain evidence="3">DSM 16107</strain>
    </source>
</reference>
<keyword evidence="1" id="KW-0812">Transmembrane</keyword>
<keyword evidence="1" id="KW-1133">Transmembrane helix</keyword>
<dbReference type="EMBL" id="PPTT01000031">
    <property type="protein sequence ID" value="RDB66611.1"/>
    <property type="molecule type" value="Genomic_DNA"/>
</dbReference>
<evidence type="ECO:0000313" key="5">
    <source>
        <dbReference type="Proteomes" id="UP000270112"/>
    </source>
</evidence>
<organism evidence="3 5">
    <name type="scientific">Eggerthella sinensis</name>
    <dbReference type="NCBI Taxonomy" id="242230"/>
    <lineage>
        <taxon>Bacteria</taxon>
        <taxon>Bacillati</taxon>
        <taxon>Actinomycetota</taxon>
        <taxon>Coriobacteriia</taxon>
        <taxon>Eggerthellales</taxon>
        <taxon>Eggerthellaceae</taxon>
        <taxon>Eggerthella</taxon>
    </lineage>
</organism>
<accession>A0A3N0ITL9</accession>
<dbReference type="AlphaFoldDB" id="A0A3N0ITL9"/>
<feature type="transmembrane region" description="Helical" evidence="1">
    <location>
        <begin position="7"/>
        <end position="28"/>
    </location>
</feature>
<feature type="transmembrane region" description="Helical" evidence="1">
    <location>
        <begin position="40"/>
        <end position="57"/>
    </location>
</feature>
<gene>
    <name evidence="2" type="ORF">C1876_14515</name>
    <name evidence="3" type="ORF">DMP09_14760</name>
</gene>
<sequence length="63" mass="6757">MKNKERIYAIVAVLSFVAMTASLVLASMNAGEAGLGLRELGPAFACGFVFLVSVVLAKQNRRR</sequence>
<protein>
    <submittedName>
        <fullName evidence="3">Uncharacterized protein</fullName>
    </submittedName>
</protein>